<dbReference type="PANTHER" id="PTHR43859:SF57">
    <property type="entry name" value="ACYL-ACTIVATING ENZYME 8-RELATED"/>
    <property type="match status" value="1"/>
</dbReference>
<dbReference type="InterPro" id="IPR000873">
    <property type="entry name" value="AMP-dep_synth/lig_dom"/>
</dbReference>
<dbReference type="Proteomes" id="UP001396334">
    <property type="component" value="Unassembled WGS sequence"/>
</dbReference>
<evidence type="ECO:0000256" key="2">
    <source>
        <dbReference type="ARBA" id="ARBA00022598"/>
    </source>
</evidence>
<dbReference type="SUPFAM" id="SSF56801">
    <property type="entry name" value="Acetyl-CoA synthetase-like"/>
    <property type="match status" value="1"/>
</dbReference>
<dbReference type="Gene3D" id="3.40.50.12780">
    <property type="entry name" value="N-terminal domain of ligase-like"/>
    <property type="match status" value="1"/>
</dbReference>
<dbReference type="Gene3D" id="3.40.50.980">
    <property type="match status" value="1"/>
</dbReference>
<dbReference type="InterPro" id="IPR042099">
    <property type="entry name" value="ANL_N_sf"/>
</dbReference>
<dbReference type="Pfam" id="PF00501">
    <property type="entry name" value="AMP-binding"/>
    <property type="match status" value="1"/>
</dbReference>
<feature type="domain" description="AMP-dependent synthetase/ligase" evidence="3">
    <location>
        <begin position="117"/>
        <end position="218"/>
    </location>
</feature>
<protein>
    <recommendedName>
        <fullName evidence="3">AMP-dependent synthetase/ligase domain-containing protein</fullName>
    </recommendedName>
</protein>
<keyword evidence="5" id="KW-1185">Reference proteome</keyword>
<reference evidence="4 5" key="1">
    <citation type="journal article" date="2024" name="G3 (Bethesda)">
        <title>Genome assembly of Hibiscus sabdariffa L. provides insights into metabolisms of medicinal natural products.</title>
        <authorList>
            <person name="Kim T."/>
        </authorList>
    </citation>
    <scope>NUCLEOTIDE SEQUENCE [LARGE SCALE GENOMIC DNA]</scope>
    <source>
        <strain evidence="4">TK-2024</strain>
        <tissue evidence="4">Old leaves</tissue>
    </source>
</reference>
<accession>A0ABR2P5X8</accession>
<sequence>MNPSSSLSILSLVPLLSEPSFFFPHNKTPPLLVYINNHDDAVVDSRFCCTYKSLVERGDSDFKWVRPKSELDPIVLNYTSGTTTASKGVKPQRNFHGDDRCFDRLGCSETIAARNPVKTLTARAPPPTAVLLRTESLGFVVSHGYRLTETGGLVVFCAWKRDWNKLSATEQARLKSRQSLGLTEADVVDPESGLNVKHDESTLGEIVLKGASVMLGYLKDPIATNKCMKKTGDFTPVMLVSCTPMGRGGHG</sequence>
<keyword evidence="2" id="KW-0436">Ligase</keyword>
<evidence type="ECO:0000313" key="4">
    <source>
        <dbReference type="EMBL" id="KAK8983734.1"/>
    </source>
</evidence>
<evidence type="ECO:0000313" key="5">
    <source>
        <dbReference type="Proteomes" id="UP001396334"/>
    </source>
</evidence>
<comment type="caution">
    <text evidence="4">The sequence shown here is derived from an EMBL/GenBank/DDBJ whole genome shotgun (WGS) entry which is preliminary data.</text>
</comment>
<comment type="similarity">
    <text evidence="1">Belongs to the ATP-dependent AMP-binding enzyme family.</text>
</comment>
<proteinExistence type="inferred from homology"/>
<dbReference type="PANTHER" id="PTHR43859">
    <property type="entry name" value="ACYL-ACTIVATING ENZYME"/>
    <property type="match status" value="1"/>
</dbReference>
<name>A0ABR2P5X8_9ROSI</name>
<evidence type="ECO:0000256" key="1">
    <source>
        <dbReference type="ARBA" id="ARBA00006432"/>
    </source>
</evidence>
<dbReference type="EMBL" id="JBBPBN010000079">
    <property type="protein sequence ID" value="KAK8983734.1"/>
    <property type="molecule type" value="Genomic_DNA"/>
</dbReference>
<evidence type="ECO:0000259" key="3">
    <source>
        <dbReference type="Pfam" id="PF00501"/>
    </source>
</evidence>
<organism evidence="4 5">
    <name type="scientific">Hibiscus sabdariffa</name>
    <name type="common">roselle</name>
    <dbReference type="NCBI Taxonomy" id="183260"/>
    <lineage>
        <taxon>Eukaryota</taxon>
        <taxon>Viridiplantae</taxon>
        <taxon>Streptophyta</taxon>
        <taxon>Embryophyta</taxon>
        <taxon>Tracheophyta</taxon>
        <taxon>Spermatophyta</taxon>
        <taxon>Magnoliopsida</taxon>
        <taxon>eudicotyledons</taxon>
        <taxon>Gunneridae</taxon>
        <taxon>Pentapetalae</taxon>
        <taxon>rosids</taxon>
        <taxon>malvids</taxon>
        <taxon>Malvales</taxon>
        <taxon>Malvaceae</taxon>
        <taxon>Malvoideae</taxon>
        <taxon>Hibiscus</taxon>
    </lineage>
</organism>
<gene>
    <name evidence="4" type="ORF">V6N11_009522</name>
</gene>